<organism evidence="2 3">
    <name type="scientific">Rubripirellula reticaptiva</name>
    <dbReference type="NCBI Taxonomy" id="2528013"/>
    <lineage>
        <taxon>Bacteria</taxon>
        <taxon>Pseudomonadati</taxon>
        <taxon>Planctomycetota</taxon>
        <taxon>Planctomycetia</taxon>
        <taxon>Pirellulales</taxon>
        <taxon>Pirellulaceae</taxon>
        <taxon>Rubripirellula</taxon>
    </lineage>
</organism>
<proteinExistence type="predicted"/>
<reference evidence="2 3" key="1">
    <citation type="submission" date="2019-02" db="EMBL/GenBank/DDBJ databases">
        <title>Deep-cultivation of Planctomycetes and their phenomic and genomic characterization uncovers novel biology.</title>
        <authorList>
            <person name="Wiegand S."/>
            <person name="Jogler M."/>
            <person name="Boedeker C."/>
            <person name="Pinto D."/>
            <person name="Vollmers J."/>
            <person name="Rivas-Marin E."/>
            <person name="Kohn T."/>
            <person name="Peeters S.H."/>
            <person name="Heuer A."/>
            <person name="Rast P."/>
            <person name="Oberbeckmann S."/>
            <person name="Bunk B."/>
            <person name="Jeske O."/>
            <person name="Meyerdierks A."/>
            <person name="Storesund J.E."/>
            <person name="Kallscheuer N."/>
            <person name="Luecker S."/>
            <person name="Lage O.M."/>
            <person name="Pohl T."/>
            <person name="Merkel B.J."/>
            <person name="Hornburger P."/>
            <person name="Mueller R.-W."/>
            <person name="Bruemmer F."/>
            <person name="Labrenz M."/>
            <person name="Spormann A.M."/>
            <person name="Op Den Camp H."/>
            <person name="Overmann J."/>
            <person name="Amann R."/>
            <person name="Jetten M.S.M."/>
            <person name="Mascher T."/>
            <person name="Medema M.H."/>
            <person name="Devos D.P."/>
            <person name="Kaster A.-K."/>
            <person name="Ovreas L."/>
            <person name="Rohde M."/>
            <person name="Galperin M.Y."/>
            <person name="Jogler C."/>
        </authorList>
    </citation>
    <scope>NUCLEOTIDE SEQUENCE [LARGE SCALE GENOMIC DNA]</scope>
    <source>
        <strain evidence="2 3">Poly59</strain>
    </source>
</reference>
<dbReference type="GO" id="GO:0016491">
    <property type="term" value="F:oxidoreductase activity"/>
    <property type="evidence" value="ECO:0007669"/>
    <property type="project" value="InterPro"/>
</dbReference>
<sequence length="280" mass="29307">MPDDPKSRATKSTGSARRSTGSGPKNDPLVVPRETPSSGADILASPDYTFSMTELDNDSLRHEILSVAVSPDDEKLTQVQILGACGQDHAMMRIDHPVRLQVDGPLGDYAFAWCADLDVRLTGSVGHGVAEGLNSGAVRVRGNAGVGAGTAMSGGTLAIYGSANDRCGAAMRGGNIFVRGNVGDECGVGALGGMIVIGGDAGLRLGDAMSNVTVFIRGRAKTLADGVVEAPLRKREQLRLGLLLINASIRGDAKEFRRIVPEAMLQAEEASRGEVNPNWR</sequence>
<dbReference type="InterPro" id="IPR036485">
    <property type="entry name" value="Glu_synth_asu_C_sf"/>
</dbReference>
<dbReference type="Proteomes" id="UP000317977">
    <property type="component" value="Unassembled WGS sequence"/>
</dbReference>
<feature type="region of interest" description="Disordered" evidence="1">
    <location>
        <begin position="1"/>
        <end position="43"/>
    </location>
</feature>
<feature type="compositionally biased region" description="Low complexity" evidence="1">
    <location>
        <begin position="10"/>
        <end position="23"/>
    </location>
</feature>
<gene>
    <name evidence="2" type="ORF">Poly59_05960</name>
</gene>
<dbReference type="SUPFAM" id="SSF69336">
    <property type="entry name" value="Alpha subunit of glutamate synthase, C-terminal domain"/>
    <property type="match status" value="1"/>
</dbReference>
<accession>A0A5C6F8F9</accession>
<evidence type="ECO:0000256" key="1">
    <source>
        <dbReference type="SAM" id="MobiDB-lite"/>
    </source>
</evidence>
<dbReference type="EMBL" id="SJPX01000001">
    <property type="protein sequence ID" value="TWU57688.1"/>
    <property type="molecule type" value="Genomic_DNA"/>
</dbReference>
<name>A0A5C6F8F9_9BACT</name>
<evidence type="ECO:0000313" key="3">
    <source>
        <dbReference type="Proteomes" id="UP000317977"/>
    </source>
</evidence>
<dbReference type="PANTHER" id="PTHR39673">
    <property type="entry name" value="TUNGSTEN FORMYLMETHANOFURAN DEHYDROGENASE, SUBUNIT C (FWDC)"/>
    <property type="match status" value="1"/>
</dbReference>
<comment type="caution">
    <text evidence="2">The sequence shown here is derived from an EMBL/GenBank/DDBJ whole genome shotgun (WGS) entry which is preliminary data.</text>
</comment>
<dbReference type="PANTHER" id="PTHR39673:SF5">
    <property type="entry name" value="TUNGSTEN-CONTAINING FORMYLMETHANOFURAN DEHYDROGENASE 2 SUBUNIT C"/>
    <property type="match status" value="1"/>
</dbReference>
<dbReference type="AlphaFoldDB" id="A0A5C6F8F9"/>
<keyword evidence="3" id="KW-1185">Reference proteome</keyword>
<dbReference type="CDD" id="cd00504">
    <property type="entry name" value="GXGXG"/>
    <property type="match status" value="1"/>
</dbReference>
<protein>
    <submittedName>
        <fullName evidence="2">GXGXG motif protein</fullName>
    </submittedName>
</protein>
<evidence type="ECO:0000313" key="2">
    <source>
        <dbReference type="EMBL" id="TWU57688.1"/>
    </source>
</evidence>
<dbReference type="Gene3D" id="2.160.20.60">
    <property type="entry name" value="Glutamate synthase, alpha subunit, C-terminal domain"/>
    <property type="match status" value="1"/>
</dbReference>